<feature type="chain" id="PRO_5046960669" evidence="2">
    <location>
        <begin position="24"/>
        <end position="327"/>
    </location>
</feature>
<feature type="region of interest" description="Disordered" evidence="1">
    <location>
        <begin position="125"/>
        <end position="150"/>
    </location>
</feature>
<protein>
    <submittedName>
        <fullName evidence="3">Uncharacterized protein</fullName>
    </submittedName>
</protein>
<sequence length="327" mass="34219">MTRGFVLVVSLLSLLFLARAASAETSARFRYVRGEGAETCGDEASMRRAVSAQLGYDPFKDDAATAVQATVRRKGERLVGRVELHRPGEALGVRELSSHEMNCASLGSAMALTISIAIDPLAVSRPAPSPPLEPLPPPSEPARPADVPKDAAPVLPAATKTEPAERPKVRVGLSNHGTIGLAPSAAWGVGASVGLKWTRLSIALEGRIFLPARADLSTGGEVNTWTGMGLLVPCAHVNVAQFCAVGAIGSLQGESEGVSRPEEDHGLYAALGARAGVEVALTRYMAIRPEVEALAAVVRPSLTLNGRTIWTMPRVSGTLGLAVIVQF</sequence>
<dbReference type="Proteomes" id="UP001379533">
    <property type="component" value="Chromosome"/>
</dbReference>
<dbReference type="EMBL" id="CP089982">
    <property type="protein sequence ID" value="WXA92669.1"/>
    <property type="molecule type" value="Genomic_DNA"/>
</dbReference>
<accession>A0ABZ2K1Q9</accession>
<dbReference type="RefSeq" id="WP_394843272.1">
    <property type="nucleotide sequence ID" value="NZ_CP089982.1"/>
</dbReference>
<keyword evidence="4" id="KW-1185">Reference proteome</keyword>
<reference evidence="3 4" key="1">
    <citation type="submission" date="2021-12" db="EMBL/GenBank/DDBJ databases">
        <title>Discovery of the Pendulisporaceae a myxobacterial family with distinct sporulation behavior and unique specialized metabolism.</title>
        <authorList>
            <person name="Garcia R."/>
            <person name="Popoff A."/>
            <person name="Bader C.D."/>
            <person name="Loehr J."/>
            <person name="Walesch S."/>
            <person name="Walt C."/>
            <person name="Boldt J."/>
            <person name="Bunk B."/>
            <person name="Haeckl F.J.F.P.J."/>
            <person name="Gunesch A.P."/>
            <person name="Birkelbach J."/>
            <person name="Nuebel U."/>
            <person name="Pietschmann T."/>
            <person name="Bach T."/>
            <person name="Mueller R."/>
        </authorList>
    </citation>
    <scope>NUCLEOTIDE SEQUENCE [LARGE SCALE GENOMIC DNA]</scope>
    <source>
        <strain evidence="3 4">MSr12523</strain>
    </source>
</reference>
<organism evidence="3 4">
    <name type="scientific">Pendulispora brunnea</name>
    <dbReference type="NCBI Taxonomy" id="2905690"/>
    <lineage>
        <taxon>Bacteria</taxon>
        <taxon>Pseudomonadati</taxon>
        <taxon>Myxococcota</taxon>
        <taxon>Myxococcia</taxon>
        <taxon>Myxococcales</taxon>
        <taxon>Sorangiineae</taxon>
        <taxon>Pendulisporaceae</taxon>
        <taxon>Pendulispora</taxon>
    </lineage>
</organism>
<evidence type="ECO:0000313" key="4">
    <source>
        <dbReference type="Proteomes" id="UP001379533"/>
    </source>
</evidence>
<evidence type="ECO:0000313" key="3">
    <source>
        <dbReference type="EMBL" id="WXA92669.1"/>
    </source>
</evidence>
<feature type="compositionally biased region" description="Pro residues" evidence="1">
    <location>
        <begin position="127"/>
        <end position="141"/>
    </location>
</feature>
<evidence type="ECO:0000256" key="1">
    <source>
        <dbReference type="SAM" id="MobiDB-lite"/>
    </source>
</evidence>
<feature type="signal peptide" evidence="2">
    <location>
        <begin position="1"/>
        <end position="23"/>
    </location>
</feature>
<name>A0ABZ2K1Q9_9BACT</name>
<gene>
    <name evidence="3" type="ORF">LZC95_40260</name>
</gene>
<evidence type="ECO:0000256" key="2">
    <source>
        <dbReference type="SAM" id="SignalP"/>
    </source>
</evidence>
<keyword evidence="2" id="KW-0732">Signal</keyword>
<proteinExistence type="predicted"/>